<dbReference type="SUPFAM" id="SSF55781">
    <property type="entry name" value="GAF domain-like"/>
    <property type="match status" value="1"/>
</dbReference>
<dbReference type="InterPro" id="IPR029016">
    <property type="entry name" value="GAF-like_dom_sf"/>
</dbReference>
<keyword evidence="10" id="KW-1185">Reference proteome</keyword>
<feature type="domain" description="Winged helix-turn-helix transcription repressor HrcA DNA-binding" evidence="8">
    <location>
        <begin position="1"/>
        <end position="72"/>
    </location>
</feature>
<feature type="domain" description="Heat-inducible transcription repressor HrcA C-terminal" evidence="7">
    <location>
        <begin position="106"/>
        <end position="328"/>
    </location>
</feature>
<dbReference type="Gene3D" id="1.10.10.10">
    <property type="entry name" value="Winged helix-like DNA-binding domain superfamily/Winged helix DNA-binding domain"/>
    <property type="match status" value="1"/>
</dbReference>
<dbReference type="PANTHER" id="PTHR34824">
    <property type="entry name" value="HEAT-INDUCIBLE TRANSCRIPTION REPRESSOR HRCA"/>
    <property type="match status" value="1"/>
</dbReference>
<evidence type="ECO:0000256" key="6">
    <source>
        <dbReference type="HAMAP-Rule" id="MF_00081"/>
    </source>
</evidence>
<keyword evidence="3 6" id="KW-0346">Stress response</keyword>
<dbReference type="Gene3D" id="3.30.450.40">
    <property type="match status" value="1"/>
</dbReference>
<comment type="similarity">
    <text evidence="6">Belongs to the HrcA family.</text>
</comment>
<evidence type="ECO:0000256" key="1">
    <source>
        <dbReference type="ARBA" id="ARBA00022491"/>
    </source>
</evidence>
<keyword evidence="2 6" id="KW-0805">Transcription regulation</keyword>
<keyword evidence="1 6" id="KW-0678">Repressor</keyword>
<dbReference type="SUPFAM" id="SSF46785">
    <property type="entry name" value="Winged helix' DNA-binding domain"/>
    <property type="match status" value="1"/>
</dbReference>
<gene>
    <name evidence="6" type="primary">hrcA</name>
    <name evidence="9" type="ORF">EDD72_10370</name>
</gene>
<proteinExistence type="inferred from homology"/>
<accession>A0A4R3KJZ5</accession>
<evidence type="ECO:0000256" key="2">
    <source>
        <dbReference type="ARBA" id="ARBA00023015"/>
    </source>
</evidence>
<dbReference type="InterPro" id="IPR036390">
    <property type="entry name" value="WH_DNA-bd_sf"/>
</dbReference>
<sequence>MLTDRQKLILAAVVNSYIESAEPVGSRAISKRHDIGYSPATIRNEMADLEEMGYLEQPHTSAGRIPSNKGYRYYVDHLINPKNIKISKEILTNISHIFTKQFNEFEQILEQTAIILSQITNYTSIILGPEIYHTKLKHVQIVPLSDQRLVVILVTNTGKVQHKTLTIPNEISIDSIEKMVRFLNIKLTGIPLYQLKSKIFVELQQELQKNISEYEQMMQLIDQAILQDLDNQADHKIYVGGTTNILNQPEFNDINTIKDLLMMFEKTEDVRELMKSSQKGIEVRIGSENTVEAATNSSIITATYEVDGVLLGKIGIFGPTRMDYSRVIRILEFLTQDFSNFITRLYK</sequence>
<dbReference type="PANTHER" id="PTHR34824:SF1">
    <property type="entry name" value="HEAT-INDUCIBLE TRANSCRIPTION REPRESSOR HRCA"/>
    <property type="match status" value="1"/>
</dbReference>
<keyword evidence="4 6" id="KW-0804">Transcription</keyword>
<dbReference type="InterPro" id="IPR005104">
    <property type="entry name" value="WHTH_HrcA_DNA-bd"/>
</dbReference>
<dbReference type="PIRSF" id="PIRSF005485">
    <property type="entry name" value="HrcA"/>
    <property type="match status" value="1"/>
</dbReference>
<dbReference type="Pfam" id="PF01628">
    <property type="entry name" value="HrcA"/>
    <property type="match status" value="1"/>
</dbReference>
<evidence type="ECO:0000259" key="8">
    <source>
        <dbReference type="Pfam" id="PF03444"/>
    </source>
</evidence>
<dbReference type="GO" id="GO:0003677">
    <property type="term" value="F:DNA binding"/>
    <property type="evidence" value="ECO:0007669"/>
    <property type="project" value="InterPro"/>
</dbReference>
<dbReference type="RefSeq" id="WP_132767149.1">
    <property type="nucleotide sequence ID" value="NZ_SMAB01000003.1"/>
</dbReference>
<evidence type="ECO:0000313" key="10">
    <source>
        <dbReference type="Proteomes" id="UP000295788"/>
    </source>
</evidence>
<evidence type="ECO:0000256" key="4">
    <source>
        <dbReference type="ARBA" id="ARBA00023163"/>
    </source>
</evidence>
<dbReference type="Gene3D" id="3.30.390.60">
    <property type="entry name" value="Heat-inducible transcription repressor hrca homolog, domain 3"/>
    <property type="match status" value="1"/>
</dbReference>
<dbReference type="InterPro" id="IPR021153">
    <property type="entry name" value="HrcA_C"/>
</dbReference>
<evidence type="ECO:0000256" key="5">
    <source>
        <dbReference type="ARBA" id="ARBA00055319"/>
    </source>
</evidence>
<dbReference type="NCBIfam" id="TIGR00331">
    <property type="entry name" value="hrcA"/>
    <property type="match status" value="1"/>
</dbReference>
<evidence type="ECO:0000256" key="3">
    <source>
        <dbReference type="ARBA" id="ARBA00023016"/>
    </source>
</evidence>
<reference evidence="9 10" key="1">
    <citation type="submission" date="2019-03" db="EMBL/GenBank/DDBJ databases">
        <title>Genomic Encyclopedia of Type Strains, Phase IV (KMG-IV): sequencing the most valuable type-strain genomes for metagenomic binning, comparative biology and taxonomic classification.</title>
        <authorList>
            <person name="Goeker M."/>
        </authorList>
    </citation>
    <scope>NUCLEOTIDE SEQUENCE [LARGE SCALE GENOMIC DNA]</scope>
    <source>
        <strain evidence="9 10">DSM 23802</strain>
    </source>
</reference>
<name>A0A4R3KJZ5_9BACI</name>
<dbReference type="InterPro" id="IPR002571">
    <property type="entry name" value="HrcA"/>
</dbReference>
<dbReference type="InterPro" id="IPR036388">
    <property type="entry name" value="WH-like_DNA-bd_sf"/>
</dbReference>
<comment type="function">
    <text evidence="5 6">Negative regulator of class I heat shock genes (grpE-dnaK-dnaJ and groELS operons). Prevents heat-shock induction of these operons.</text>
</comment>
<dbReference type="InterPro" id="IPR023120">
    <property type="entry name" value="WHTH_transcript_rep_HrcA_IDD"/>
</dbReference>
<dbReference type="GO" id="GO:0045892">
    <property type="term" value="P:negative regulation of DNA-templated transcription"/>
    <property type="evidence" value="ECO:0007669"/>
    <property type="project" value="UniProtKB-UniRule"/>
</dbReference>
<organism evidence="9 10">
    <name type="scientific">Tepidibacillus fermentans</name>
    <dbReference type="NCBI Taxonomy" id="1281767"/>
    <lineage>
        <taxon>Bacteria</taxon>
        <taxon>Bacillati</taxon>
        <taxon>Bacillota</taxon>
        <taxon>Bacilli</taxon>
        <taxon>Bacillales</taxon>
        <taxon>Bacillaceae</taxon>
        <taxon>Tepidibacillus</taxon>
    </lineage>
</organism>
<evidence type="ECO:0000259" key="7">
    <source>
        <dbReference type="Pfam" id="PF01628"/>
    </source>
</evidence>
<comment type="caution">
    <text evidence="9">The sequence shown here is derived from an EMBL/GenBank/DDBJ whole genome shotgun (WGS) entry which is preliminary data.</text>
</comment>
<evidence type="ECO:0000313" key="9">
    <source>
        <dbReference type="EMBL" id="TCS83747.1"/>
    </source>
</evidence>
<dbReference type="Proteomes" id="UP000295788">
    <property type="component" value="Unassembled WGS sequence"/>
</dbReference>
<protein>
    <recommendedName>
        <fullName evidence="6">Heat-inducible transcription repressor HrcA</fullName>
    </recommendedName>
</protein>
<dbReference type="HAMAP" id="MF_00081">
    <property type="entry name" value="HrcA"/>
    <property type="match status" value="1"/>
</dbReference>
<dbReference type="EMBL" id="SMAB01000003">
    <property type="protein sequence ID" value="TCS83747.1"/>
    <property type="molecule type" value="Genomic_DNA"/>
</dbReference>
<dbReference type="Pfam" id="PF03444">
    <property type="entry name" value="WHD_HrcA"/>
    <property type="match status" value="1"/>
</dbReference>
<dbReference type="OrthoDB" id="9783139at2"/>
<dbReference type="FunFam" id="1.10.10.10:FF:000049">
    <property type="entry name" value="Heat-inducible transcription repressor HrcA"/>
    <property type="match status" value="1"/>
</dbReference>
<dbReference type="AlphaFoldDB" id="A0A4R3KJZ5"/>